<protein>
    <submittedName>
        <fullName evidence="1">Uncharacterized protein</fullName>
    </submittedName>
</protein>
<dbReference type="EMBL" id="CP054139">
    <property type="protein sequence ID" value="QKJ30560.1"/>
    <property type="molecule type" value="Genomic_DNA"/>
</dbReference>
<evidence type="ECO:0000313" key="1">
    <source>
        <dbReference type="EMBL" id="QKJ30560.1"/>
    </source>
</evidence>
<evidence type="ECO:0000313" key="2">
    <source>
        <dbReference type="Proteomes" id="UP000505355"/>
    </source>
</evidence>
<gene>
    <name evidence="1" type="ORF">HQ865_12590</name>
</gene>
<dbReference type="AlphaFoldDB" id="A0A7D4UPI3"/>
<keyword evidence="2" id="KW-1185">Reference proteome</keyword>
<sequence length="323" mass="36857">MRKIELKAERVRTIDWYGDDIIDWAAFKLYSLDGSSKQLSNSYFAFGFNKSISSQNGEYAFIYQKFGTKGLLLKNRKLLREINRSYYFADAYEYPAAFITFMGNTYLVHCPKAYNQLDFEDVETGELITDVPVREPEDIFHSRLEVSPDQSTLISKGWLWHPLDVVATYRVPECIANPKLLDADANIFNYVGTEICTASFIDNSSILIGSSEEVIDDEIKDLPPNHIAILQLETMAVTKLISPKTEFGNLFSINESLAWDLYKYPKLIDLNTGEIIVKYEEIDSGLQNSAIMNSKEYLPQICYNQHTKSIAISGHDKIYVLVP</sequence>
<reference evidence="1 2" key="1">
    <citation type="submission" date="2020-05" db="EMBL/GenBank/DDBJ databases">
        <title>Mucilaginibacter mali sp. nov.</title>
        <authorList>
            <person name="Kim H.S."/>
            <person name="Lee K.C."/>
            <person name="Suh M.K."/>
            <person name="Kim J.-S."/>
            <person name="Han K.-I."/>
            <person name="Eom M.K."/>
            <person name="Shin Y.K."/>
            <person name="Lee J.-S."/>
        </authorList>
    </citation>
    <scope>NUCLEOTIDE SEQUENCE [LARGE SCALE GENOMIC DNA]</scope>
    <source>
        <strain evidence="1 2">G2-14</strain>
    </source>
</reference>
<organism evidence="1 2">
    <name type="scientific">Mucilaginibacter mali</name>
    <dbReference type="NCBI Taxonomy" id="2740462"/>
    <lineage>
        <taxon>Bacteria</taxon>
        <taxon>Pseudomonadati</taxon>
        <taxon>Bacteroidota</taxon>
        <taxon>Sphingobacteriia</taxon>
        <taxon>Sphingobacteriales</taxon>
        <taxon>Sphingobacteriaceae</taxon>
        <taxon>Mucilaginibacter</taxon>
    </lineage>
</organism>
<accession>A0A7D4UPI3</accession>
<proteinExistence type="predicted"/>
<dbReference type="Proteomes" id="UP000505355">
    <property type="component" value="Chromosome"/>
</dbReference>
<dbReference type="KEGG" id="mmab:HQ865_12590"/>
<name>A0A7D4UPI3_9SPHI</name>
<dbReference type="RefSeq" id="WP_173415234.1">
    <property type="nucleotide sequence ID" value="NZ_CP054139.1"/>
</dbReference>